<protein>
    <submittedName>
        <fullName evidence="2">Uncharacterized protein</fullName>
    </submittedName>
</protein>
<dbReference type="EMBL" id="NBIV01000133">
    <property type="protein sequence ID" value="PXF43229.1"/>
    <property type="molecule type" value="Genomic_DNA"/>
</dbReference>
<evidence type="ECO:0000313" key="2">
    <source>
        <dbReference type="EMBL" id="PXF43229.1"/>
    </source>
</evidence>
<feature type="compositionally biased region" description="Polar residues" evidence="1">
    <location>
        <begin position="1"/>
        <end position="57"/>
    </location>
</feature>
<organism evidence="2 3">
    <name type="scientific">Gracilariopsis chorda</name>
    <dbReference type="NCBI Taxonomy" id="448386"/>
    <lineage>
        <taxon>Eukaryota</taxon>
        <taxon>Rhodophyta</taxon>
        <taxon>Florideophyceae</taxon>
        <taxon>Rhodymeniophycidae</taxon>
        <taxon>Gracilariales</taxon>
        <taxon>Gracilariaceae</taxon>
        <taxon>Gracilariopsis</taxon>
    </lineage>
</organism>
<proteinExistence type="predicted"/>
<sequence>MPMAPQTRSQARAQTYDSRPTSSTTNLLPQNGDTVFQPSVVMSPSQNSLTETPSQHQELVEHSPDPVPQPLVFGSLLQRLLMQQATMKA</sequence>
<gene>
    <name evidence="2" type="ORF">BWQ96_07058</name>
</gene>
<dbReference type="Proteomes" id="UP000247409">
    <property type="component" value="Unassembled WGS sequence"/>
</dbReference>
<name>A0A2V3IMF0_9FLOR</name>
<evidence type="ECO:0000256" key="1">
    <source>
        <dbReference type="SAM" id="MobiDB-lite"/>
    </source>
</evidence>
<reference evidence="2 3" key="1">
    <citation type="journal article" date="2018" name="Mol. Biol. Evol.">
        <title>Analysis of the draft genome of the red seaweed Gracilariopsis chorda provides insights into genome size evolution in Rhodophyta.</title>
        <authorList>
            <person name="Lee J."/>
            <person name="Yang E.C."/>
            <person name="Graf L."/>
            <person name="Yang J.H."/>
            <person name="Qiu H."/>
            <person name="Zel Zion U."/>
            <person name="Chan C.X."/>
            <person name="Stephens T.G."/>
            <person name="Weber A.P.M."/>
            <person name="Boo G.H."/>
            <person name="Boo S.M."/>
            <person name="Kim K.M."/>
            <person name="Shin Y."/>
            <person name="Jung M."/>
            <person name="Lee S.J."/>
            <person name="Yim H.S."/>
            <person name="Lee J.H."/>
            <person name="Bhattacharya D."/>
            <person name="Yoon H.S."/>
        </authorList>
    </citation>
    <scope>NUCLEOTIDE SEQUENCE [LARGE SCALE GENOMIC DNA]</scope>
    <source>
        <strain evidence="2 3">SKKU-2015</strain>
        <tissue evidence="2">Whole body</tissue>
    </source>
</reference>
<feature type="region of interest" description="Disordered" evidence="1">
    <location>
        <begin position="1"/>
        <end position="67"/>
    </location>
</feature>
<comment type="caution">
    <text evidence="2">The sequence shown here is derived from an EMBL/GenBank/DDBJ whole genome shotgun (WGS) entry which is preliminary data.</text>
</comment>
<accession>A0A2V3IMF0</accession>
<evidence type="ECO:0000313" key="3">
    <source>
        <dbReference type="Proteomes" id="UP000247409"/>
    </source>
</evidence>
<dbReference type="AlphaFoldDB" id="A0A2V3IMF0"/>
<keyword evidence="3" id="KW-1185">Reference proteome</keyword>